<protein>
    <submittedName>
        <fullName evidence="2">Fic family protein</fullName>
    </submittedName>
</protein>
<keyword evidence="3" id="KW-1185">Reference proteome</keyword>
<evidence type="ECO:0000313" key="3">
    <source>
        <dbReference type="Proteomes" id="UP000606193"/>
    </source>
</evidence>
<dbReference type="InterPro" id="IPR040198">
    <property type="entry name" value="Fido_containing"/>
</dbReference>
<organism evidence="2 3">
    <name type="scientific">Jutongia huaianensis</name>
    <dbReference type="NCBI Taxonomy" id="2763668"/>
    <lineage>
        <taxon>Bacteria</taxon>
        <taxon>Bacillati</taxon>
        <taxon>Bacillota</taxon>
        <taxon>Clostridia</taxon>
        <taxon>Lachnospirales</taxon>
        <taxon>Lachnospiraceae</taxon>
        <taxon>Jutongia</taxon>
    </lineage>
</organism>
<reference evidence="2 3" key="1">
    <citation type="submission" date="2020-08" db="EMBL/GenBank/DDBJ databases">
        <title>Genome public.</title>
        <authorList>
            <person name="Liu C."/>
            <person name="Sun Q."/>
        </authorList>
    </citation>
    <scope>NUCLEOTIDE SEQUENCE [LARGE SCALE GENOMIC DNA]</scope>
    <source>
        <strain evidence="2 3">NSJ-37</strain>
    </source>
</reference>
<dbReference type="PANTHER" id="PTHR13504:SF38">
    <property type="entry name" value="FIDO DOMAIN-CONTAINING PROTEIN"/>
    <property type="match status" value="1"/>
</dbReference>
<dbReference type="Proteomes" id="UP000606193">
    <property type="component" value="Unassembled WGS sequence"/>
</dbReference>
<dbReference type="InterPro" id="IPR003812">
    <property type="entry name" value="Fido"/>
</dbReference>
<dbReference type="Gene3D" id="1.10.3290.10">
    <property type="entry name" value="Fido-like domain"/>
    <property type="match status" value="1"/>
</dbReference>
<name>A0ABR7N1G9_9FIRM</name>
<proteinExistence type="predicted"/>
<accession>A0ABR7N1G9</accession>
<dbReference type="InterPro" id="IPR036597">
    <property type="entry name" value="Fido-like_dom_sf"/>
</dbReference>
<evidence type="ECO:0000313" key="2">
    <source>
        <dbReference type="EMBL" id="MBC8562344.1"/>
    </source>
</evidence>
<sequence length="361" mass="41947">MQPFQAKKMPLEYTIDKEMLRLISEANEKYGEYKSLLHTLEFDASFFLDSVLLNESYKSTQIEGTQISQDEMFYLKYMEKTDENREIQNLKKTMEYAVTYLKSAGQIDYELVNNMHKLILDSVRGSMKTPGQIRTTQNWIGPRGCSMENAAFVSPAPEEVYGLLVNLYQYMNDEFIDPLLINIALSHMQFETIHAYKDGNGRLGRALIPVQMALFESGTPILYMSEILELYKPSYQRYLMECRRGNTAGYIKFFLQCVIEQCNAYIYKLERIKNIYKEDMQSIEVIKGTAVYRIMPVIMKQIVFTKKEVQEMSGVSYNSASNIINQLVELKIVIPDDTVNKKGFQYKRIYDVFVGTDNLWG</sequence>
<dbReference type="PANTHER" id="PTHR13504">
    <property type="entry name" value="FIDO DOMAIN-CONTAINING PROTEIN DDB_G0283145"/>
    <property type="match status" value="1"/>
</dbReference>
<dbReference type="RefSeq" id="WP_249297766.1">
    <property type="nucleotide sequence ID" value="NZ_JACRSX010000006.1"/>
</dbReference>
<comment type="caution">
    <text evidence="2">The sequence shown here is derived from an EMBL/GenBank/DDBJ whole genome shotgun (WGS) entry which is preliminary data.</text>
</comment>
<dbReference type="SUPFAM" id="SSF140931">
    <property type="entry name" value="Fic-like"/>
    <property type="match status" value="1"/>
</dbReference>
<dbReference type="EMBL" id="JACRSX010000006">
    <property type="protein sequence ID" value="MBC8562344.1"/>
    <property type="molecule type" value="Genomic_DNA"/>
</dbReference>
<dbReference type="Pfam" id="PF02661">
    <property type="entry name" value="Fic"/>
    <property type="match status" value="1"/>
</dbReference>
<gene>
    <name evidence="2" type="ORF">H8704_06830</name>
</gene>
<dbReference type="PROSITE" id="PS51459">
    <property type="entry name" value="FIDO"/>
    <property type="match status" value="1"/>
</dbReference>
<dbReference type="InterPro" id="IPR025758">
    <property type="entry name" value="Fic/DOC_N"/>
</dbReference>
<feature type="domain" description="Fido" evidence="1">
    <location>
        <begin position="107"/>
        <end position="256"/>
    </location>
</feature>
<dbReference type="Pfam" id="PF13784">
    <property type="entry name" value="Fic_N"/>
    <property type="match status" value="1"/>
</dbReference>
<evidence type="ECO:0000259" key="1">
    <source>
        <dbReference type="PROSITE" id="PS51459"/>
    </source>
</evidence>